<comment type="caution">
    <text evidence="4">The sequence shown here is derived from an EMBL/GenBank/DDBJ whole genome shotgun (WGS) entry which is preliminary data.</text>
</comment>
<dbReference type="SMART" id="SM00044">
    <property type="entry name" value="CYCc"/>
    <property type="match status" value="1"/>
</dbReference>
<protein>
    <recommendedName>
        <fullName evidence="3">Guanylate cyclase domain-containing protein</fullName>
    </recommendedName>
</protein>
<keyword evidence="2" id="KW-0812">Transmembrane</keyword>
<dbReference type="InterPro" id="IPR029787">
    <property type="entry name" value="Nucleotide_cyclase"/>
</dbReference>
<feature type="region of interest" description="Disordered" evidence="1">
    <location>
        <begin position="221"/>
        <end position="268"/>
    </location>
</feature>
<dbReference type="EMBL" id="BSOW01000031">
    <property type="protein sequence ID" value="GLR90128.1"/>
    <property type="molecule type" value="Genomic_DNA"/>
</dbReference>
<reference evidence="5" key="1">
    <citation type="journal article" date="2019" name="Int. J. Syst. Evol. Microbiol.">
        <title>The Global Catalogue of Microorganisms (GCM) 10K type strain sequencing project: providing services to taxonomists for standard genome sequencing and annotation.</title>
        <authorList>
            <consortium name="The Broad Institute Genomics Platform"/>
            <consortium name="The Broad Institute Genome Sequencing Center for Infectious Disease"/>
            <person name="Wu L."/>
            <person name="Ma J."/>
        </authorList>
    </citation>
    <scope>NUCLEOTIDE SEQUENCE [LARGE SCALE GENOMIC DNA]</scope>
    <source>
        <strain evidence="5">NBRC 102520</strain>
    </source>
</reference>
<proteinExistence type="predicted"/>
<dbReference type="Proteomes" id="UP001156905">
    <property type="component" value="Unassembled WGS sequence"/>
</dbReference>
<gene>
    <name evidence="4" type="ORF">GCM10007857_68420</name>
</gene>
<dbReference type="Gene3D" id="3.30.70.1230">
    <property type="entry name" value="Nucleotide cyclase"/>
    <property type="match status" value="1"/>
</dbReference>
<keyword evidence="2" id="KW-1133">Transmembrane helix</keyword>
<dbReference type="PANTHER" id="PTHR43081:SF19">
    <property type="entry name" value="PH-SENSITIVE ADENYLATE CYCLASE RV1264"/>
    <property type="match status" value="1"/>
</dbReference>
<dbReference type="InterPro" id="IPR001054">
    <property type="entry name" value="A/G_cyclase"/>
</dbReference>
<evidence type="ECO:0000313" key="5">
    <source>
        <dbReference type="Proteomes" id="UP001156905"/>
    </source>
</evidence>
<dbReference type="SUPFAM" id="SSF55073">
    <property type="entry name" value="Nucleotide cyclase"/>
    <property type="match status" value="1"/>
</dbReference>
<accession>A0ABQ6BD83</accession>
<organism evidence="4 5">
    <name type="scientific">Bradyrhizobium iriomotense</name>
    <dbReference type="NCBI Taxonomy" id="441950"/>
    <lineage>
        <taxon>Bacteria</taxon>
        <taxon>Pseudomonadati</taxon>
        <taxon>Pseudomonadota</taxon>
        <taxon>Alphaproteobacteria</taxon>
        <taxon>Hyphomicrobiales</taxon>
        <taxon>Nitrobacteraceae</taxon>
        <taxon>Bradyrhizobium</taxon>
    </lineage>
</organism>
<keyword evidence="2" id="KW-0472">Membrane</keyword>
<dbReference type="CDD" id="cd07302">
    <property type="entry name" value="CHD"/>
    <property type="match status" value="1"/>
</dbReference>
<keyword evidence="5" id="KW-1185">Reference proteome</keyword>
<feature type="transmembrane region" description="Helical" evidence="2">
    <location>
        <begin position="196"/>
        <end position="216"/>
    </location>
</feature>
<feature type="domain" description="Guanylate cyclase" evidence="3">
    <location>
        <begin position="9"/>
        <end position="123"/>
    </location>
</feature>
<dbReference type="PANTHER" id="PTHR43081">
    <property type="entry name" value="ADENYLATE CYCLASE, TERMINAL-DIFFERENTIATION SPECIFIC-RELATED"/>
    <property type="match status" value="1"/>
</dbReference>
<dbReference type="InterPro" id="IPR050697">
    <property type="entry name" value="Adenylyl/Guanylyl_Cyclase_3/4"/>
</dbReference>
<sequence>MQMKRKIAAIFAADIAGYSRLVAEDEEETLRRLASYRSVVDDFIAKAGGRIFNTAGDAVLAEFPSAVDAVRCAIDIQESLRTRNMAYPPSRQMSFRIGITIGDVVERDGDLLGDGVNIAARLEGLAEVGGICVSRAVHEQVANKLSVQFADIGAQEVKNIPTPVHAYMVAMRREDGSYSTPQVKKLGAKAAPAPNWMWPLAVAVISIVAIVSRAFSTSPSWSSRRRRLRPRARRQAQPPRRARLPRRQLRRPVRRQRHLQARQLRPRR</sequence>
<evidence type="ECO:0000259" key="3">
    <source>
        <dbReference type="PROSITE" id="PS50125"/>
    </source>
</evidence>
<feature type="compositionally biased region" description="Basic residues" evidence="1">
    <location>
        <begin position="223"/>
        <end position="268"/>
    </location>
</feature>
<dbReference type="PROSITE" id="PS50125">
    <property type="entry name" value="GUANYLATE_CYCLASE_2"/>
    <property type="match status" value="1"/>
</dbReference>
<evidence type="ECO:0000313" key="4">
    <source>
        <dbReference type="EMBL" id="GLR90128.1"/>
    </source>
</evidence>
<evidence type="ECO:0000256" key="2">
    <source>
        <dbReference type="SAM" id="Phobius"/>
    </source>
</evidence>
<evidence type="ECO:0000256" key="1">
    <source>
        <dbReference type="SAM" id="MobiDB-lite"/>
    </source>
</evidence>
<name>A0ABQ6BD83_9BRAD</name>
<dbReference type="Pfam" id="PF00211">
    <property type="entry name" value="Guanylate_cyc"/>
    <property type="match status" value="1"/>
</dbReference>